<dbReference type="EMBL" id="BARS01015198">
    <property type="protein sequence ID" value="GAF87909.1"/>
    <property type="molecule type" value="Genomic_DNA"/>
</dbReference>
<dbReference type="InterPro" id="IPR025668">
    <property type="entry name" value="Tnp_DDE_dom"/>
</dbReference>
<dbReference type="PANTHER" id="PTHR33408">
    <property type="entry name" value="TRANSPOSASE"/>
    <property type="match status" value="1"/>
</dbReference>
<dbReference type="InterPro" id="IPR002559">
    <property type="entry name" value="Transposase_11"/>
</dbReference>
<evidence type="ECO:0000256" key="1">
    <source>
        <dbReference type="SAM" id="MobiDB-lite"/>
    </source>
</evidence>
<dbReference type="Pfam" id="PF13751">
    <property type="entry name" value="DDE_Tnp_1_6"/>
    <property type="match status" value="1"/>
</dbReference>
<feature type="non-terminal residue" evidence="4">
    <location>
        <position position="1"/>
    </location>
</feature>
<feature type="domain" description="Transposase DDE" evidence="3">
    <location>
        <begin position="242"/>
        <end position="286"/>
    </location>
</feature>
<evidence type="ECO:0000259" key="2">
    <source>
        <dbReference type="Pfam" id="PF01609"/>
    </source>
</evidence>
<dbReference type="PANTHER" id="PTHR33408:SF2">
    <property type="entry name" value="TRANSPOSASE DDE DOMAIN-CONTAINING PROTEIN"/>
    <property type="match status" value="1"/>
</dbReference>
<evidence type="ECO:0000259" key="3">
    <source>
        <dbReference type="Pfam" id="PF13751"/>
    </source>
</evidence>
<comment type="caution">
    <text evidence="4">The sequence shown here is derived from an EMBL/GenBank/DDBJ whole genome shotgun (WGS) entry which is preliminary data.</text>
</comment>
<name>X0T3U4_9ZZZZ</name>
<dbReference type="Pfam" id="PF01609">
    <property type="entry name" value="DDE_Tnp_1"/>
    <property type="match status" value="1"/>
</dbReference>
<reference evidence="4" key="1">
    <citation type="journal article" date="2014" name="Front. Microbiol.">
        <title>High frequency of phylogenetically diverse reductive dehalogenase-homologous genes in deep subseafloor sedimentary metagenomes.</title>
        <authorList>
            <person name="Kawai M."/>
            <person name="Futagami T."/>
            <person name="Toyoda A."/>
            <person name="Takaki Y."/>
            <person name="Nishi S."/>
            <person name="Hori S."/>
            <person name="Arai W."/>
            <person name="Tsubouchi T."/>
            <person name="Morono Y."/>
            <person name="Uchiyama I."/>
            <person name="Ito T."/>
            <person name="Fujiyama A."/>
            <person name="Inagaki F."/>
            <person name="Takami H."/>
        </authorList>
    </citation>
    <scope>NUCLEOTIDE SEQUENCE</scope>
    <source>
        <strain evidence="4">Expedition CK06-06</strain>
    </source>
</reference>
<gene>
    <name evidence="4" type="ORF">S01H1_25205</name>
</gene>
<dbReference type="GO" id="GO:0003677">
    <property type="term" value="F:DNA binding"/>
    <property type="evidence" value="ECO:0007669"/>
    <property type="project" value="InterPro"/>
</dbReference>
<dbReference type="AlphaFoldDB" id="X0T3U4"/>
<dbReference type="GO" id="GO:0006313">
    <property type="term" value="P:DNA transposition"/>
    <property type="evidence" value="ECO:0007669"/>
    <property type="project" value="InterPro"/>
</dbReference>
<sequence>KIEANANRYSWVWAKSTKRYKQKLQENVKKLLDEIEQVNEEENEEYRDRDLEELGEDGPIDAEKLEKKIQELNELLKEDPEDKKLTKAVKKMRDDYLPRQKKYEEQEKKFKGRNSYSKTDVDATFMRMKEDHMKNGQLKPGYNVQIGTENQFVVGFSVHQRPGDSGCLKPHLEGLKAQLGRLPKKVIADAGYGSEENYAYLDEEGIEAYVKYNTFHLEQKKRKKDRFRAASFPYDETKDEFICPAEKRLAYQWTQPYQTENGFQTELRAYECEDCSECALKPLCTR</sequence>
<organism evidence="4">
    <name type="scientific">marine sediment metagenome</name>
    <dbReference type="NCBI Taxonomy" id="412755"/>
    <lineage>
        <taxon>unclassified sequences</taxon>
        <taxon>metagenomes</taxon>
        <taxon>ecological metagenomes</taxon>
    </lineage>
</organism>
<evidence type="ECO:0000313" key="4">
    <source>
        <dbReference type="EMBL" id="GAF87909.1"/>
    </source>
</evidence>
<protein>
    <submittedName>
        <fullName evidence="4">Uncharacterized protein</fullName>
    </submittedName>
</protein>
<feature type="region of interest" description="Disordered" evidence="1">
    <location>
        <begin position="38"/>
        <end position="60"/>
    </location>
</feature>
<feature type="domain" description="Transposase IS4-like" evidence="2">
    <location>
        <begin position="115"/>
        <end position="226"/>
    </location>
</feature>
<dbReference type="GO" id="GO:0004803">
    <property type="term" value="F:transposase activity"/>
    <property type="evidence" value="ECO:0007669"/>
    <property type="project" value="InterPro"/>
</dbReference>
<accession>X0T3U4</accession>
<feature type="non-terminal residue" evidence="4">
    <location>
        <position position="286"/>
    </location>
</feature>
<proteinExistence type="predicted"/>